<feature type="transmembrane region" description="Helical" evidence="12">
    <location>
        <begin position="1052"/>
        <end position="1073"/>
    </location>
</feature>
<dbReference type="PANTHER" id="PTHR24198:SF165">
    <property type="entry name" value="ANKYRIN REPEAT-CONTAINING PROTEIN-RELATED"/>
    <property type="match status" value="1"/>
</dbReference>
<keyword evidence="3 12" id="KW-0812">Transmembrane</keyword>
<dbReference type="PROSITE" id="PS50297">
    <property type="entry name" value="ANK_REP_REGION"/>
    <property type="match status" value="16"/>
</dbReference>
<dbReference type="SMART" id="SM00248">
    <property type="entry name" value="ANK"/>
    <property type="match status" value="21"/>
</dbReference>
<feature type="repeat" description="ANK" evidence="10">
    <location>
        <begin position="542"/>
        <end position="574"/>
    </location>
</feature>
<dbReference type="Pfam" id="PF12796">
    <property type="entry name" value="Ank_2"/>
    <property type="match status" value="7"/>
</dbReference>
<evidence type="ECO:0000256" key="7">
    <source>
        <dbReference type="ARBA" id="ARBA00023065"/>
    </source>
</evidence>
<dbReference type="InterPro" id="IPR005821">
    <property type="entry name" value="Ion_trans_dom"/>
</dbReference>
<feature type="repeat" description="ANK" evidence="10">
    <location>
        <begin position="345"/>
        <end position="377"/>
    </location>
</feature>
<feature type="repeat" description="ANK" evidence="10">
    <location>
        <begin position="312"/>
        <end position="344"/>
    </location>
</feature>
<dbReference type="Gene3D" id="1.10.287.70">
    <property type="match status" value="1"/>
</dbReference>
<feature type="transmembrane region" description="Helical" evidence="12">
    <location>
        <begin position="986"/>
        <end position="1009"/>
    </location>
</feature>
<feature type="repeat" description="ANK" evidence="10">
    <location>
        <begin position="176"/>
        <end position="199"/>
    </location>
</feature>
<feature type="transmembrane region" description="Helical" evidence="12">
    <location>
        <begin position="1085"/>
        <end position="1104"/>
    </location>
</feature>
<feature type="repeat" description="ANK" evidence="10">
    <location>
        <begin position="656"/>
        <end position="678"/>
    </location>
</feature>
<evidence type="ECO:0000256" key="3">
    <source>
        <dbReference type="ARBA" id="ARBA00022692"/>
    </source>
</evidence>
<organism evidence="14">
    <name type="scientific">Darwinula stevensoni</name>
    <dbReference type="NCBI Taxonomy" id="69355"/>
    <lineage>
        <taxon>Eukaryota</taxon>
        <taxon>Metazoa</taxon>
        <taxon>Ecdysozoa</taxon>
        <taxon>Arthropoda</taxon>
        <taxon>Crustacea</taxon>
        <taxon>Oligostraca</taxon>
        <taxon>Ostracoda</taxon>
        <taxon>Podocopa</taxon>
        <taxon>Podocopida</taxon>
        <taxon>Darwinulocopina</taxon>
        <taxon>Darwinuloidea</taxon>
        <taxon>Darwinulidae</taxon>
        <taxon>Darwinula</taxon>
    </lineage>
</organism>
<dbReference type="OrthoDB" id="6363110at2759"/>
<keyword evidence="5 12" id="KW-1133">Transmembrane helix</keyword>
<feature type="region of interest" description="Disordered" evidence="11">
    <location>
        <begin position="200"/>
        <end position="221"/>
    </location>
</feature>
<feature type="domain" description="Ion transport" evidence="13">
    <location>
        <begin position="993"/>
        <end position="1275"/>
    </location>
</feature>
<evidence type="ECO:0000256" key="10">
    <source>
        <dbReference type="PROSITE-ProRule" id="PRU00023"/>
    </source>
</evidence>
<feature type="repeat" description="ANK" evidence="10">
    <location>
        <begin position="432"/>
        <end position="464"/>
    </location>
</feature>
<feature type="repeat" description="ANK" evidence="10">
    <location>
        <begin position="608"/>
        <end position="629"/>
    </location>
</feature>
<feature type="repeat" description="ANK" evidence="10">
    <location>
        <begin position="73"/>
        <end position="106"/>
    </location>
</feature>
<proteinExistence type="predicted"/>
<accession>A0A7R9ABA6</accession>
<evidence type="ECO:0000256" key="8">
    <source>
        <dbReference type="ARBA" id="ARBA00023136"/>
    </source>
</evidence>
<evidence type="ECO:0000259" key="13">
    <source>
        <dbReference type="Pfam" id="PF00520"/>
    </source>
</evidence>
<reference evidence="14" key="1">
    <citation type="submission" date="2020-11" db="EMBL/GenBank/DDBJ databases">
        <authorList>
            <person name="Tran Van P."/>
        </authorList>
    </citation>
    <scope>NUCLEOTIDE SEQUENCE</scope>
</reference>
<dbReference type="EMBL" id="CAJPEV010003082">
    <property type="protein sequence ID" value="CAG0898869.1"/>
    <property type="molecule type" value="Genomic_DNA"/>
</dbReference>
<evidence type="ECO:0000256" key="11">
    <source>
        <dbReference type="SAM" id="MobiDB-lite"/>
    </source>
</evidence>
<dbReference type="InterPro" id="IPR036770">
    <property type="entry name" value="Ankyrin_rpt-contain_sf"/>
</dbReference>
<feature type="compositionally biased region" description="Basic and acidic residues" evidence="11">
    <location>
        <begin position="200"/>
        <end position="210"/>
    </location>
</feature>
<feature type="repeat" description="ANK" evidence="10">
    <location>
        <begin position="34"/>
        <end position="66"/>
    </location>
</feature>
<evidence type="ECO:0000256" key="12">
    <source>
        <dbReference type="SAM" id="Phobius"/>
    </source>
</evidence>
<evidence type="ECO:0000256" key="4">
    <source>
        <dbReference type="ARBA" id="ARBA00022737"/>
    </source>
</evidence>
<feature type="repeat" description="ANK" evidence="10">
    <location>
        <begin position="378"/>
        <end position="399"/>
    </location>
</feature>
<feature type="repeat" description="ANK" evidence="10">
    <location>
        <begin position="107"/>
        <end position="133"/>
    </location>
</feature>
<dbReference type="GO" id="GO:0005737">
    <property type="term" value="C:cytoplasm"/>
    <property type="evidence" value="ECO:0007669"/>
    <property type="project" value="TreeGrafter"/>
</dbReference>
<protein>
    <recommendedName>
        <fullName evidence="13">Ion transport domain-containing protein</fullName>
    </recommendedName>
</protein>
<evidence type="ECO:0000256" key="6">
    <source>
        <dbReference type="ARBA" id="ARBA00023043"/>
    </source>
</evidence>
<dbReference type="PROSITE" id="PS50088">
    <property type="entry name" value="ANK_REPEAT"/>
    <property type="match status" value="18"/>
</dbReference>
<dbReference type="EMBL" id="LR902599">
    <property type="protein sequence ID" value="CAD7250806.1"/>
    <property type="molecule type" value="Genomic_DNA"/>
</dbReference>
<gene>
    <name evidence="14" type="ORF">DSTB1V02_LOCUS10575</name>
</gene>
<dbReference type="PRINTS" id="PR01097">
    <property type="entry name" value="TRNSRECEPTRP"/>
</dbReference>
<feature type="repeat" description="ANK" evidence="10">
    <location>
        <begin position="1"/>
        <end position="33"/>
    </location>
</feature>
<evidence type="ECO:0000313" key="15">
    <source>
        <dbReference type="Proteomes" id="UP000677054"/>
    </source>
</evidence>
<feature type="transmembrane region" description="Helical" evidence="12">
    <location>
        <begin position="1021"/>
        <end position="1040"/>
    </location>
</feature>
<dbReference type="GO" id="GO:0034703">
    <property type="term" value="C:cation channel complex"/>
    <property type="evidence" value="ECO:0007669"/>
    <property type="project" value="UniProtKB-ARBA"/>
</dbReference>
<dbReference type="Pfam" id="PF00023">
    <property type="entry name" value="Ank"/>
    <property type="match status" value="4"/>
</dbReference>
<evidence type="ECO:0000256" key="2">
    <source>
        <dbReference type="ARBA" id="ARBA00022448"/>
    </source>
</evidence>
<evidence type="ECO:0000313" key="14">
    <source>
        <dbReference type="EMBL" id="CAD7250806.1"/>
    </source>
</evidence>
<feature type="repeat" description="ANK" evidence="10">
    <location>
        <begin position="465"/>
        <end position="497"/>
    </location>
</feature>
<keyword evidence="15" id="KW-1185">Reference proteome</keyword>
<dbReference type="Pfam" id="PF00520">
    <property type="entry name" value="Ion_trans"/>
    <property type="match status" value="1"/>
</dbReference>
<feature type="repeat" description="ANK" evidence="10">
    <location>
        <begin position="691"/>
        <end position="717"/>
    </location>
</feature>
<name>A0A7R9ABA6_9CRUS</name>
<feature type="non-terminal residue" evidence="14">
    <location>
        <position position="1"/>
    </location>
</feature>
<dbReference type="GO" id="GO:0005262">
    <property type="term" value="F:calcium channel activity"/>
    <property type="evidence" value="ECO:0007669"/>
    <property type="project" value="InterPro"/>
</dbReference>
<feature type="repeat" description="ANK" evidence="10">
    <location>
        <begin position="758"/>
        <end position="790"/>
    </location>
</feature>
<evidence type="ECO:0000256" key="5">
    <source>
        <dbReference type="ARBA" id="ARBA00022989"/>
    </source>
</evidence>
<dbReference type="Proteomes" id="UP000677054">
    <property type="component" value="Unassembled WGS sequence"/>
</dbReference>
<comment type="subcellular location">
    <subcellularLocation>
        <location evidence="1">Membrane</location>
        <topology evidence="1">Multi-pass membrane protein</topology>
    </subcellularLocation>
</comment>
<sequence length="1455" mass="158601">AGWRSLHVAAERGHVNVVNTLLQKGEFVDCITNDKMTPLHIAVSAGKPDVVETLLGHGAPVEQKGQLGSGGKWQETPLHLAARIADGEKCAEMLVKCGANVRARTEDGRTPLHVAARHGNTKVLTLLLQEDADPMDVAQVDVFPGGNPPRGTSTWFQIHWSGDAKVDFYLWICSSNGDTPLHLASGQCHSQVVRSLLEHVRSHSKGESEHPPSPPSSPGLTAYVNAQNADGETAVHYAAKIHKNHVHLPKEDSEVMKLLLDAGGDVNVLSKTNRESPLHYCARAGNAAVMKDMLTSLNTNDVQTSVNRQSSIGWSPLLAASEGGHLDVVITLLNHHARVDVFDVEGKAALHLAAEGGFRDICDILLRHKAFVNSKSMTGLSALHLAALRGFNDLVKLLVVKHNAHIEALTLVALSPPDALSINTWNDRAVQQKQTPLHLSAGAGQLNVSRTLVELGGNVHATDSERQTPLHLAAQNNHSDVVKFFLSLHQDLVSIANKVPFPVPRSGNTCAHIAAEKGSVEVVKELLKFQRGVVTSARNKTSDSTPLHLAASGGHTAVVRILLEAGANPADENKTGETALHLASRFGHLDVVEALQEVTSLRAPSRKTGLSPLHVAAYYGKAEVVQEILTQVPATVTSSSPTVVSASVLRELGSESGLTPLHLASYSGNENVVRLLLNSPGVQPDAATNLHGYTPLHLACQGGHLSVVGLLLSRSTEQLDMGDKRGRTGLHLAAGAGHTDMVALLLGQGADIAATDRNGWTALHFAARAGHLEAVRLLVEAGGTPTAETKDGKVPLAFAAGNEHSHVLSYLLRKEHNTYALLDDKKFVLDLMVCSKKDGLRQLTEFVLLSKAPVDTAAKLSYTLRQLSFREKDRSKDLEYAAAFTEDMAKELLSIAAGSSSAGLLLRARDHRSVQLLDVLIETEQKEVIAHTAVQKYLGEVWVGPMNWPQWKVLLLFFASLFCPPVWIVFSLPLGHKYSRIPLIKFMSYLISHLYFVVLLILTIVTPLRPIWNSTSLIPHWYEWILLAWISGNLVSELTNPGDRAGLGWLRVMILLVCGVAIGIHVVGFGFAIPGRSLALYVRNQFLALALLLCCVQLLDFLTFHHLFGPWAIIISNLMVDLGRFLVILFIFIFGFSMNVAAIYQPIFPIYAAPNATLGDGYPPTVRKTILEVSTTKSNIYDYSPNVRILGSFIFAHFLAEAPVQTPLDTFELLFYALFGLVEPDYLPPMHAHPPWAAQIMKVVFGVYMMVTVVVLINLLIAMMSDTYQRIQSKSDTEWKFGLAKLIRNMNRTSGTPAPLNLITKLLVYLVACCKFKGEWDLCRKEAQEYLRTEQAPEDPYVLDVAVFATGGWMKKVRERRIPGRKSKISPKDATPVNRVLSAGVHSLGSEGPRRIENVVDWPRIIRKYVALTGHMTEEEAVAGSGDGVSDVIVNLVGAEIMRDTMNSKENSSHA</sequence>
<feature type="transmembrane region" description="Helical" evidence="12">
    <location>
        <begin position="1125"/>
        <end position="1144"/>
    </location>
</feature>
<keyword evidence="2" id="KW-0813">Transport</keyword>
<keyword evidence="9" id="KW-0407">Ion channel</keyword>
<feature type="repeat" description="ANK" evidence="10">
    <location>
        <begin position="575"/>
        <end position="595"/>
    </location>
</feature>
<keyword evidence="7" id="KW-0406">Ion transport</keyword>
<dbReference type="PRINTS" id="PR01415">
    <property type="entry name" value="ANKYRIN"/>
</dbReference>
<dbReference type="InterPro" id="IPR002110">
    <property type="entry name" value="Ankyrin_rpt"/>
</dbReference>
<keyword evidence="4" id="KW-0677">Repeat</keyword>
<dbReference type="InterPro" id="IPR002153">
    <property type="entry name" value="TRPC_channel"/>
</dbReference>
<dbReference type="PANTHER" id="PTHR24198">
    <property type="entry name" value="ANKYRIN REPEAT AND PROTEIN KINASE DOMAIN-CONTAINING PROTEIN"/>
    <property type="match status" value="1"/>
</dbReference>
<evidence type="ECO:0000256" key="9">
    <source>
        <dbReference type="ARBA" id="ARBA00023303"/>
    </source>
</evidence>
<dbReference type="Gene3D" id="1.25.40.20">
    <property type="entry name" value="Ankyrin repeat-containing domain"/>
    <property type="match status" value="7"/>
</dbReference>
<feature type="transmembrane region" description="Helical" evidence="12">
    <location>
        <begin position="1236"/>
        <end position="1261"/>
    </location>
</feature>
<feature type="transmembrane region" description="Helical" evidence="12">
    <location>
        <begin position="953"/>
        <end position="974"/>
    </location>
</feature>
<keyword evidence="8 12" id="KW-0472">Membrane</keyword>
<feature type="repeat" description="ANK" evidence="10">
    <location>
        <begin position="230"/>
        <end position="271"/>
    </location>
</feature>
<feature type="repeat" description="ANK" evidence="10">
    <location>
        <begin position="725"/>
        <end position="757"/>
    </location>
</feature>
<keyword evidence="6 10" id="KW-0040">ANK repeat</keyword>
<dbReference type="SUPFAM" id="SSF48403">
    <property type="entry name" value="Ankyrin repeat"/>
    <property type="match status" value="2"/>
</dbReference>
<evidence type="ECO:0000256" key="1">
    <source>
        <dbReference type="ARBA" id="ARBA00004141"/>
    </source>
</evidence>